<dbReference type="EMBL" id="JAFDVD010000012">
    <property type="protein sequence ID" value="MBM6400881.1"/>
    <property type="molecule type" value="Genomic_DNA"/>
</dbReference>
<organism evidence="2 3">
    <name type="scientific">Phycicoccus sonneratiae</name>
    <dbReference type="NCBI Taxonomy" id="2807628"/>
    <lineage>
        <taxon>Bacteria</taxon>
        <taxon>Bacillati</taxon>
        <taxon>Actinomycetota</taxon>
        <taxon>Actinomycetes</taxon>
        <taxon>Micrococcales</taxon>
        <taxon>Intrasporangiaceae</taxon>
        <taxon>Phycicoccus</taxon>
    </lineage>
</organism>
<dbReference type="Pfam" id="PF22552">
    <property type="entry name" value="TY-Chap3"/>
    <property type="match status" value="1"/>
</dbReference>
<name>A0ABS2CLX1_9MICO</name>
<dbReference type="RefSeq" id="WP_204131358.1">
    <property type="nucleotide sequence ID" value="NZ_JAFDVD010000012.1"/>
</dbReference>
<dbReference type="Proteomes" id="UP001430172">
    <property type="component" value="Unassembled WGS sequence"/>
</dbReference>
<keyword evidence="3" id="KW-1185">Reference proteome</keyword>
<gene>
    <name evidence="2" type="ORF">JQN70_10830</name>
</gene>
<evidence type="ECO:0000259" key="1">
    <source>
        <dbReference type="Pfam" id="PF22552"/>
    </source>
</evidence>
<proteinExistence type="predicted"/>
<feature type="domain" description="TY-Chap N-terminal" evidence="1">
    <location>
        <begin position="16"/>
        <end position="159"/>
    </location>
</feature>
<evidence type="ECO:0000313" key="2">
    <source>
        <dbReference type="EMBL" id="MBM6400881.1"/>
    </source>
</evidence>
<dbReference type="InterPro" id="IPR054344">
    <property type="entry name" value="TY-Chap_N"/>
</dbReference>
<accession>A0ABS2CLX1</accession>
<reference evidence="2" key="1">
    <citation type="submission" date="2021-02" db="EMBL/GenBank/DDBJ databases">
        <title>Phycicoccus sp. MQZ13P-5T, whole genome shotgun sequence.</title>
        <authorList>
            <person name="Tuo L."/>
        </authorList>
    </citation>
    <scope>NUCLEOTIDE SEQUENCE</scope>
    <source>
        <strain evidence="2">MQZ13P-5</strain>
    </source>
</reference>
<sequence>MSTDPAAAPAGPTPATWAAWTDALATAVRALPDDGALVVAAPRRFARNARPPGAGRLSRVLGGRKRPTVPSVRLVRVEEHLRGHWVGSERLGGPFPWTAEETDAVLAAGWHAPSAGDGDDFVRFWPDDVPEHPYLPEADARRAAEAVADTFRTVLGVTEDELPVLRTP</sequence>
<comment type="caution">
    <text evidence="2">The sequence shown here is derived from an EMBL/GenBank/DDBJ whole genome shotgun (WGS) entry which is preliminary data.</text>
</comment>
<evidence type="ECO:0000313" key="3">
    <source>
        <dbReference type="Proteomes" id="UP001430172"/>
    </source>
</evidence>
<protein>
    <recommendedName>
        <fullName evidence="1">TY-Chap N-terminal domain-containing protein</fullName>
    </recommendedName>
</protein>